<feature type="region of interest" description="Disordered" evidence="1">
    <location>
        <begin position="150"/>
        <end position="178"/>
    </location>
</feature>
<dbReference type="Proteomes" id="UP000189580">
    <property type="component" value="Chromosome b"/>
</dbReference>
<protein>
    <submittedName>
        <fullName evidence="3">Uncharacterized protein</fullName>
    </submittedName>
</protein>
<evidence type="ECO:0000313" key="4">
    <source>
        <dbReference type="Proteomes" id="UP000189580"/>
    </source>
</evidence>
<keyword evidence="2" id="KW-0812">Transmembrane</keyword>
<dbReference type="EMBL" id="CP014503">
    <property type="protein sequence ID" value="ANB15061.1"/>
    <property type="molecule type" value="Genomic_DNA"/>
</dbReference>
<dbReference type="GeneID" id="30034619"/>
<proteinExistence type="predicted"/>
<feature type="transmembrane region" description="Helical" evidence="2">
    <location>
        <begin position="27"/>
        <end position="47"/>
    </location>
</feature>
<keyword evidence="2" id="KW-0472">Membrane</keyword>
<keyword evidence="4" id="KW-1185">Reference proteome</keyword>
<gene>
    <name evidence="3" type="ORF">AWJ20_2681</name>
</gene>
<name>A0A167FB85_9ASCO</name>
<feature type="compositionally biased region" description="Low complexity" evidence="1">
    <location>
        <begin position="155"/>
        <end position="178"/>
    </location>
</feature>
<reference evidence="3 4" key="1">
    <citation type="submission" date="2016-02" db="EMBL/GenBank/DDBJ databases">
        <title>Complete genome sequence and transcriptome regulation of the pentose utilising yeast Sugiyamaella lignohabitans.</title>
        <authorList>
            <person name="Bellasio M."/>
            <person name="Peymann A."/>
            <person name="Valli M."/>
            <person name="Sipitzky M."/>
            <person name="Graf A."/>
            <person name="Sauer M."/>
            <person name="Marx H."/>
            <person name="Mattanovich D."/>
        </authorList>
    </citation>
    <scope>NUCLEOTIDE SEQUENCE [LARGE SCALE GENOMIC DNA]</scope>
    <source>
        <strain evidence="3 4">CBS 10342</strain>
    </source>
</reference>
<keyword evidence="2" id="KW-1133">Transmembrane helix</keyword>
<organism evidence="3 4">
    <name type="scientific">Sugiyamaella lignohabitans</name>
    <dbReference type="NCBI Taxonomy" id="796027"/>
    <lineage>
        <taxon>Eukaryota</taxon>
        <taxon>Fungi</taxon>
        <taxon>Dikarya</taxon>
        <taxon>Ascomycota</taxon>
        <taxon>Saccharomycotina</taxon>
        <taxon>Dipodascomycetes</taxon>
        <taxon>Dipodascales</taxon>
        <taxon>Trichomonascaceae</taxon>
        <taxon>Sugiyamaella</taxon>
    </lineage>
</organism>
<dbReference type="KEGG" id="slb:AWJ20_2681"/>
<accession>A0A167FB85</accession>
<evidence type="ECO:0000313" key="3">
    <source>
        <dbReference type="EMBL" id="ANB15061.1"/>
    </source>
</evidence>
<evidence type="ECO:0000256" key="2">
    <source>
        <dbReference type="SAM" id="Phobius"/>
    </source>
</evidence>
<sequence length="220" mass="23527">MSMLSSMSSDAVAGTAVGGDWGSLGPAFGLLVAVLSSTGGFGLGSGFGSGRKKTRDNGFFLGPEIFPVGGSLGRVFRCLGGSWSPSGSWSDVDASKRPMKNPRRSPICPLAWSRYMAGYSGTCCSFSVLTGWSFWLENEALRRPCNKWNGTEEVSSPNSLSRPSSLNPKKSSPSSIEKSPLRNWSLLSENCRSLSSVMPGRSRSAVNWVSFRLRSCSFVP</sequence>
<dbReference type="RefSeq" id="XP_018737538.1">
    <property type="nucleotide sequence ID" value="XM_018879641.1"/>
</dbReference>
<evidence type="ECO:0000256" key="1">
    <source>
        <dbReference type="SAM" id="MobiDB-lite"/>
    </source>
</evidence>
<dbReference type="AlphaFoldDB" id="A0A167FB85"/>